<keyword evidence="3" id="KW-1185">Reference proteome</keyword>
<sequence>MEANGLDGEGAGLWRTRRSTLVLWSSGPLLVFNHGISQHVAPTAKSSLFPSSVADSGASRASRASLASLASLASGAARVWAHKHTWPSTESCQILKTRLLYHQTSTLNPRTKPSQPTLSSTVQCSPTTAASSQPFPQHSRNQTPPFLLMSTPTLLQRATTTSLSLPPPSRPLDRQPLAVSTPFLAALRPLSHSRAPSHASILSRRLTLSTLKAAPQAPPGS</sequence>
<proteinExistence type="predicted"/>
<dbReference type="Proteomes" id="UP000800041">
    <property type="component" value="Unassembled WGS sequence"/>
</dbReference>
<evidence type="ECO:0000313" key="3">
    <source>
        <dbReference type="Proteomes" id="UP000800041"/>
    </source>
</evidence>
<evidence type="ECO:0000313" key="2">
    <source>
        <dbReference type="EMBL" id="KAF1991868.1"/>
    </source>
</evidence>
<feature type="region of interest" description="Disordered" evidence="1">
    <location>
        <begin position="106"/>
        <end position="147"/>
    </location>
</feature>
<protein>
    <submittedName>
        <fullName evidence="2">Uncharacterized protein</fullName>
    </submittedName>
</protein>
<evidence type="ECO:0000256" key="1">
    <source>
        <dbReference type="SAM" id="MobiDB-lite"/>
    </source>
</evidence>
<dbReference type="EMBL" id="ML977138">
    <property type="protein sequence ID" value="KAF1991868.1"/>
    <property type="molecule type" value="Genomic_DNA"/>
</dbReference>
<name>A0A6G1HG09_9PEZI</name>
<dbReference type="AlphaFoldDB" id="A0A6G1HG09"/>
<reference evidence="2" key="1">
    <citation type="journal article" date="2020" name="Stud. Mycol.">
        <title>101 Dothideomycetes genomes: a test case for predicting lifestyles and emergence of pathogens.</title>
        <authorList>
            <person name="Haridas S."/>
            <person name="Albert R."/>
            <person name="Binder M."/>
            <person name="Bloem J."/>
            <person name="Labutti K."/>
            <person name="Salamov A."/>
            <person name="Andreopoulos B."/>
            <person name="Baker S."/>
            <person name="Barry K."/>
            <person name="Bills G."/>
            <person name="Bluhm B."/>
            <person name="Cannon C."/>
            <person name="Castanera R."/>
            <person name="Culley D."/>
            <person name="Daum C."/>
            <person name="Ezra D."/>
            <person name="Gonzalez J."/>
            <person name="Henrissat B."/>
            <person name="Kuo A."/>
            <person name="Liang C."/>
            <person name="Lipzen A."/>
            <person name="Lutzoni F."/>
            <person name="Magnuson J."/>
            <person name="Mondo S."/>
            <person name="Nolan M."/>
            <person name="Ohm R."/>
            <person name="Pangilinan J."/>
            <person name="Park H.-J."/>
            <person name="Ramirez L."/>
            <person name="Alfaro M."/>
            <person name="Sun H."/>
            <person name="Tritt A."/>
            <person name="Yoshinaga Y."/>
            <person name="Zwiers L.-H."/>
            <person name="Turgeon B."/>
            <person name="Goodwin S."/>
            <person name="Spatafora J."/>
            <person name="Crous P."/>
            <person name="Grigoriev I."/>
        </authorList>
    </citation>
    <scope>NUCLEOTIDE SEQUENCE</scope>
    <source>
        <strain evidence="2">CBS 113979</strain>
    </source>
</reference>
<accession>A0A6G1HG09</accession>
<gene>
    <name evidence="2" type="ORF">K402DRAFT_416384</name>
</gene>
<organism evidence="2 3">
    <name type="scientific">Aulographum hederae CBS 113979</name>
    <dbReference type="NCBI Taxonomy" id="1176131"/>
    <lineage>
        <taxon>Eukaryota</taxon>
        <taxon>Fungi</taxon>
        <taxon>Dikarya</taxon>
        <taxon>Ascomycota</taxon>
        <taxon>Pezizomycotina</taxon>
        <taxon>Dothideomycetes</taxon>
        <taxon>Pleosporomycetidae</taxon>
        <taxon>Aulographales</taxon>
        <taxon>Aulographaceae</taxon>
    </lineage>
</organism>